<keyword evidence="1" id="KW-0472">Membrane</keyword>
<dbReference type="EMBL" id="LAZR01014597">
    <property type="protein sequence ID" value="KKM16796.1"/>
    <property type="molecule type" value="Genomic_DNA"/>
</dbReference>
<accession>A0A0F9HND3</accession>
<dbReference type="AlphaFoldDB" id="A0A0F9HND3"/>
<reference evidence="2" key="1">
    <citation type="journal article" date="2015" name="Nature">
        <title>Complex archaea that bridge the gap between prokaryotes and eukaryotes.</title>
        <authorList>
            <person name="Spang A."/>
            <person name="Saw J.H."/>
            <person name="Jorgensen S.L."/>
            <person name="Zaremba-Niedzwiedzka K."/>
            <person name="Martijn J."/>
            <person name="Lind A.E."/>
            <person name="van Eijk R."/>
            <person name="Schleper C."/>
            <person name="Guy L."/>
            <person name="Ettema T.J."/>
        </authorList>
    </citation>
    <scope>NUCLEOTIDE SEQUENCE</scope>
</reference>
<keyword evidence="1" id="KW-1133">Transmembrane helix</keyword>
<sequence>MKFYNSTLREGLLIVLTGALAIAILFVMAFRFGIETVFPEASIDIIRVEYSAEVSGWNADTLYPAWGKTVHIDSLNAYN</sequence>
<feature type="transmembrane region" description="Helical" evidence="1">
    <location>
        <begin position="12"/>
        <end position="34"/>
    </location>
</feature>
<protein>
    <submittedName>
        <fullName evidence="2">Uncharacterized protein</fullName>
    </submittedName>
</protein>
<organism evidence="2">
    <name type="scientific">marine sediment metagenome</name>
    <dbReference type="NCBI Taxonomy" id="412755"/>
    <lineage>
        <taxon>unclassified sequences</taxon>
        <taxon>metagenomes</taxon>
        <taxon>ecological metagenomes</taxon>
    </lineage>
</organism>
<proteinExistence type="predicted"/>
<name>A0A0F9HND3_9ZZZZ</name>
<keyword evidence="1" id="KW-0812">Transmembrane</keyword>
<evidence type="ECO:0000256" key="1">
    <source>
        <dbReference type="SAM" id="Phobius"/>
    </source>
</evidence>
<feature type="non-terminal residue" evidence="2">
    <location>
        <position position="79"/>
    </location>
</feature>
<evidence type="ECO:0000313" key="2">
    <source>
        <dbReference type="EMBL" id="KKM16796.1"/>
    </source>
</evidence>
<comment type="caution">
    <text evidence="2">The sequence shown here is derived from an EMBL/GenBank/DDBJ whole genome shotgun (WGS) entry which is preliminary data.</text>
</comment>
<gene>
    <name evidence="2" type="ORF">LCGC14_1682260</name>
</gene>